<dbReference type="AlphaFoldDB" id="A0A815ASI5"/>
<reference evidence="1" key="1">
    <citation type="submission" date="2021-02" db="EMBL/GenBank/DDBJ databases">
        <authorList>
            <person name="Nowell W R."/>
        </authorList>
    </citation>
    <scope>NUCLEOTIDE SEQUENCE</scope>
</reference>
<proteinExistence type="predicted"/>
<evidence type="ECO:0000313" key="6">
    <source>
        <dbReference type="Proteomes" id="UP000663870"/>
    </source>
</evidence>
<dbReference type="EMBL" id="CAJNOL010003042">
    <property type="protein sequence ID" value="CAF1543461.1"/>
    <property type="molecule type" value="Genomic_DNA"/>
</dbReference>
<evidence type="ECO:0000313" key="2">
    <source>
        <dbReference type="EMBL" id="CAF1363470.1"/>
    </source>
</evidence>
<gene>
    <name evidence="4" type="ORF">JBS370_LOCUS36852</name>
    <name evidence="3" type="ORF">JXQ802_LOCUS43116</name>
    <name evidence="1" type="ORF">PYM288_LOCUS28013</name>
    <name evidence="2" type="ORF">ZHD862_LOCUS31203</name>
</gene>
<accession>A0A815ASI5</accession>
<protein>
    <submittedName>
        <fullName evidence="1">Uncharacterized protein</fullName>
    </submittedName>
</protein>
<evidence type="ECO:0000313" key="1">
    <source>
        <dbReference type="EMBL" id="CAF1263707.1"/>
    </source>
</evidence>
<sequence>MSLDKLHLKLGKALVLLHKDEPDNAYKELTVIINELVKTNTPLHNEEANDLLIVSCLERVNLSYEKKKFQEFLYDVQLLQKLNYDIYSNSDLALKKL</sequence>
<dbReference type="EMBL" id="CAJNOT010003089">
    <property type="protein sequence ID" value="CAF1363470.1"/>
    <property type="molecule type" value="Genomic_DNA"/>
</dbReference>
<dbReference type="EMBL" id="CAJNOH010001966">
    <property type="protein sequence ID" value="CAF1263707.1"/>
    <property type="molecule type" value="Genomic_DNA"/>
</dbReference>
<evidence type="ECO:0000313" key="4">
    <source>
        <dbReference type="EMBL" id="CAF4208016.1"/>
    </source>
</evidence>
<dbReference type="Proteomes" id="UP000663836">
    <property type="component" value="Unassembled WGS sequence"/>
</dbReference>
<comment type="caution">
    <text evidence="1">The sequence shown here is derived from an EMBL/GenBank/DDBJ whole genome shotgun (WGS) entry which is preliminary data.</text>
</comment>
<dbReference type="Proteomes" id="UP000663854">
    <property type="component" value="Unassembled WGS sequence"/>
</dbReference>
<organism evidence="1 5">
    <name type="scientific">Rotaria sordida</name>
    <dbReference type="NCBI Taxonomy" id="392033"/>
    <lineage>
        <taxon>Eukaryota</taxon>
        <taxon>Metazoa</taxon>
        <taxon>Spiralia</taxon>
        <taxon>Gnathifera</taxon>
        <taxon>Rotifera</taxon>
        <taxon>Eurotatoria</taxon>
        <taxon>Bdelloidea</taxon>
        <taxon>Philodinida</taxon>
        <taxon>Philodinidae</taxon>
        <taxon>Rotaria</taxon>
    </lineage>
</organism>
<keyword evidence="6" id="KW-1185">Reference proteome</keyword>
<evidence type="ECO:0000313" key="5">
    <source>
        <dbReference type="Proteomes" id="UP000663854"/>
    </source>
</evidence>
<dbReference type="Proteomes" id="UP000663870">
    <property type="component" value="Unassembled WGS sequence"/>
</dbReference>
<dbReference type="Proteomes" id="UP000663864">
    <property type="component" value="Unassembled WGS sequence"/>
</dbReference>
<name>A0A815ASI5_9BILA</name>
<evidence type="ECO:0000313" key="3">
    <source>
        <dbReference type="EMBL" id="CAF1543461.1"/>
    </source>
</evidence>
<dbReference type="EMBL" id="CAJOBD010015411">
    <property type="protein sequence ID" value="CAF4208016.1"/>
    <property type="molecule type" value="Genomic_DNA"/>
</dbReference>